<sequence>MNVGFLDKVIYNEREGSIDTLNSTVEKKDCDCDTKLVCIYKSLDEIIAISKVYDHQTIVFHVNGCLAIPYDPAFLRKDRSFRIP</sequence>
<evidence type="ECO:0000313" key="2">
    <source>
        <dbReference type="WBParaSite" id="SVE_1813300.1"/>
    </source>
</evidence>
<reference evidence="1" key="1">
    <citation type="submission" date="2014-07" db="EMBL/GenBank/DDBJ databases">
        <authorList>
            <person name="Martin A.A"/>
            <person name="De Silva N."/>
        </authorList>
    </citation>
    <scope>NUCLEOTIDE SEQUENCE</scope>
</reference>
<name>A0A0K0G098_STRVS</name>
<keyword evidence="1" id="KW-1185">Reference proteome</keyword>
<dbReference type="AlphaFoldDB" id="A0A0K0G098"/>
<protein>
    <submittedName>
        <fullName evidence="2">DUF3885 domain-containing protein</fullName>
    </submittedName>
</protein>
<organism evidence="1 2">
    <name type="scientific">Strongyloides venezuelensis</name>
    <name type="common">Threadworm</name>
    <dbReference type="NCBI Taxonomy" id="75913"/>
    <lineage>
        <taxon>Eukaryota</taxon>
        <taxon>Metazoa</taxon>
        <taxon>Ecdysozoa</taxon>
        <taxon>Nematoda</taxon>
        <taxon>Chromadorea</taxon>
        <taxon>Rhabditida</taxon>
        <taxon>Tylenchina</taxon>
        <taxon>Panagrolaimomorpha</taxon>
        <taxon>Strongyloidoidea</taxon>
        <taxon>Strongyloididae</taxon>
        <taxon>Strongyloides</taxon>
    </lineage>
</organism>
<dbReference type="WBParaSite" id="SVE_1813300.1">
    <property type="protein sequence ID" value="SVE_1813300.1"/>
    <property type="gene ID" value="SVE_1813300"/>
</dbReference>
<accession>A0A0K0G098</accession>
<proteinExistence type="predicted"/>
<evidence type="ECO:0000313" key="1">
    <source>
        <dbReference type="Proteomes" id="UP000035680"/>
    </source>
</evidence>
<reference evidence="2" key="2">
    <citation type="submission" date="2015-08" db="UniProtKB">
        <authorList>
            <consortium name="WormBaseParasite"/>
        </authorList>
    </citation>
    <scope>IDENTIFICATION</scope>
</reference>
<dbReference type="Proteomes" id="UP000035680">
    <property type="component" value="Unassembled WGS sequence"/>
</dbReference>